<sequence>MSESKSVFIFGYSGHAYVIIETLMDAGYKIAGYFDFQKAEKNPYSLKYFGFENNVDIQNIVQDHLVFPSVGENTIREKLIGFFELYSLNQFVAIDPSALISKTASINVSTYIGKHVSVNAQSKIGKGVIINTNCVVEHECTIKDYVHLAPGGVLCGNVAVGRSTFIGANSVVKQNTKIADNVIVGAGSVVVKNIHEKGIWVGNPAKYR</sequence>
<feature type="active site" description="Proton acceptor" evidence="2">
    <location>
        <position position="138"/>
    </location>
</feature>
<dbReference type="RefSeq" id="WP_019599106.1">
    <property type="nucleotide sequence ID" value="NZ_AWXR01000048.1"/>
</dbReference>
<dbReference type="InterPro" id="IPR041561">
    <property type="entry name" value="PglD_N"/>
</dbReference>
<dbReference type="Pfam" id="PF00132">
    <property type="entry name" value="Hexapep"/>
    <property type="match status" value="1"/>
</dbReference>
<feature type="site" description="Increases basicity of active site His" evidence="2">
    <location>
        <position position="139"/>
    </location>
</feature>
<dbReference type="EMBL" id="AWXR01000048">
    <property type="protein sequence ID" value="ERM81524.1"/>
    <property type="molecule type" value="Genomic_DNA"/>
</dbReference>
<dbReference type="InterPro" id="IPR050179">
    <property type="entry name" value="Trans_hexapeptide_repeat"/>
</dbReference>
<dbReference type="PANTHER" id="PTHR43300">
    <property type="entry name" value="ACETYLTRANSFERASE"/>
    <property type="match status" value="1"/>
</dbReference>
<feature type="binding site" evidence="3">
    <location>
        <begin position="13"/>
        <end position="15"/>
    </location>
    <ligand>
        <name>substrate</name>
    </ligand>
</feature>
<dbReference type="OrthoDB" id="708224at2"/>
<dbReference type="AlphaFoldDB" id="U5BVE3"/>
<evidence type="ECO:0000313" key="5">
    <source>
        <dbReference type="EMBL" id="ERM81524.1"/>
    </source>
</evidence>
<dbReference type="Proteomes" id="UP000016843">
    <property type="component" value="Unassembled WGS sequence"/>
</dbReference>
<evidence type="ECO:0000259" key="4">
    <source>
        <dbReference type="Pfam" id="PF17836"/>
    </source>
</evidence>
<evidence type="ECO:0000256" key="2">
    <source>
        <dbReference type="PIRSR" id="PIRSR620019-1"/>
    </source>
</evidence>
<dbReference type="CDD" id="cd03360">
    <property type="entry name" value="LbH_AT_putative"/>
    <property type="match status" value="1"/>
</dbReference>
<dbReference type="NCBIfam" id="TIGR03570">
    <property type="entry name" value="NeuD_NnaD"/>
    <property type="match status" value="1"/>
</dbReference>
<dbReference type="Gene3D" id="3.40.50.20">
    <property type="match status" value="1"/>
</dbReference>
<dbReference type="eggNOG" id="COG0110">
    <property type="taxonomic scope" value="Bacteria"/>
</dbReference>
<feature type="domain" description="PglD N-terminal" evidence="4">
    <location>
        <begin position="7"/>
        <end position="79"/>
    </location>
</feature>
<protein>
    <recommendedName>
        <fullName evidence="4">PglD N-terminal domain-containing protein</fullName>
    </recommendedName>
</protein>
<evidence type="ECO:0000256" key="1">
    <source>
        <dbReference type="ARBA" id="ARBA00007274"/>
    </source>
</evidence>
<dbReference type="InterPro" id="IPR011004">
    <property type="entry name" value="Trimer_LpxA-like_sf"/>
</dbReference>
<dbReference type="PANTHER" id="PTHR43300:SF7">
    <property type="entry name" value="UDP-N-ACETYLBACILLOSAMINE N-ACETYLTRANSFERASE"/>
    <property type="match status" value="1"/>
</dbReference>
<evidence type="ECO:0000313" key="6">
    <source>
        <dbReference type="Proteomes" id="UP000016843"/>
    </source>
</evidence>
<dbReference type="Gene3D" id="2.160.10.10">
    <property type="entry name" value="Hexapeptide repeat proteins"/>
    <property type="match status" value="1"/>
</dbReference>
<feature type="binding site" evidence="3">
    <location>
        <position position="147"/>
    </location>
    <ligand>
        <name>acetyl-CoA</name>
        <dbReference type="ChEBI" id="CHEBI:57288"/>
    </ligand>
</feature>
<feature type="binding site" evidence="3">
    <location>
        <position position="71"/>
    </location>
    <ligand>
        <name>substrate</name>
    </ligand>
</feature>
<accession>U5BVE3</accession>
<name>U5BVE3_9BACT</name>
<keyword evidence="6" id="KW-1185">Reference proteome</keyword>
<comment type="similarity">
    <text evidence="1">Belongs to the transferase hexapeptide repeat family.</text>
</comment>
<dbReference type="SUPFAM" id="SSF51161">
    <property type="entry name" value="Trimeric LpxA-like enzymes"/>
    <property type="match status" value="1"/>
</dbReference>
<dbReference type="InterPro" id="IPR001451">
    <property type="entry name" value="Hexapep"/>
</dbReference>
<organism evidence="5 6">
    <name type="scientific">Rhodonellum psychrophilum GCM71 = DSM 17998</name>
    <dbReference type="NCBI Taxonomy" id="1123057"/>
    <lineage>
        <taxon>Bacteria</taxon>
        <taxon>Pseudomonadati</taxon>
        <taxon>Bacteroidota</taxon>
        <taxon>Cytophagia</taxon>
        <taxon>Cytophagales</taxon>
        <taxon>Cytophagaceae</taxon>
        <taxon>Rhodonellum</taxon>
    </lineage>
</organism>
<comment type="caution">
    <text evidence="5">The sequence shown here is derived from an EMBL/GenBank/DDBJ whole genome shotgun (WGS) entry which is preliminary data.</text>
</comment>
<proteinExistence type="inferred from homology"/>
<gene>
    <name evidence="5" type="ORF">P872_09215</name>
</gene>
<dbReference type="InterPro" id="IPR020019">
    <property type="entry name" value="AcTrfase_PglD-like"/>
</dbReference>
<dbReference type="Pfam" id="PF17836">
    <property type="entry name" value="PglD_N"/>
    <property type="match status" value="1"/>
</dbReference>
<reference evidence="5 6" key="1">
    <citation type="journal article" date="2013" name="Genome Announc.">
        <title>Draft Genome Sequence of the Psychrophilic and Alkaliphilic Rhodonellum psychrophilum Strain GCM71T.</title>
        <authorList>
            <person name="Hauptmann A.L."/>
            <person name="Glaring M.A."/>
            <person name="Hallin P.F."/>
            <person name="Prieme A."/>
            <person name="Stougaard P."/>
        </authorList>
    </citation>
    <scope>NUCLEOTIDE SEQUENCE [LARGE SCALE GENOMIC DNA]</scope>
    <source>
        <strain evidence="5 6">GCM71</strain>
    </source>
</reference>
<evidence type="ECO:0000256" key="3">
    <source>
        <dbReference type="PIRSR" id="PIRSR620019-2"/>
    </source>
</evidence>